<dbReference type="InterPro" id="IPR001962">
    <property type="entry name" value="Asn_synthase"/>
</dbReference>
<dbReference type="EC" id="6.3.5.4" evidence="3"/>
<evidence type="ECO:0000256" key="9">
    <source>
        <dbReference type="PIRSR" id="PIRSR001589-1"/>
    </source>
</evidence>
<evidence type="ECO:0000256" key="3">
    <source>
        <dbReference type="ARBA" id="ARBA00012737"/>
    </source>
</evidence>
<sequence length="642" mass="72886">MCGIAGIVKFDRLPIEPQLLKNLSNSLHLRGPDDFGFLAWSGTAPVKISHNPDHLQNCWLSLVHCRLSILDLSEAGSQPMVTPDGRYSIVFNGEIYNYLELQTELKSLGYTFNSHSDTEVLLTAYSHWGMQTLNRLVGMFAFAVLDTHTRKLFLARDFFGIKPLYYAYFDNNFAFASEIKTLLEIPGISPQANPQRIYDYLRFGLTDFGGETLFADIYQLPAAHYLEVSLDSPEEVKPVRYWQVNLSDRLEISFTEAAEQLRDLFLDNVRLHLRSDVPVGAALSGGIDSSSIVMAMRYLEPGIDIHTFTYIADDTRLNEEQWADIVGKAANCIMHKIQPTATDLVADLNHLIHVQDQPFGSTSIYAQHRVFQLAQSAGIKVMLDGQGADELLGGYRPYLAARLASLIRQGKFVKASEFLQKASSFPDMNKLTLLIAGGEFLLPDYLKAPARLLVGKELTPPWLNIAWFAERDVKFYSIIQHHKSDILREELHQSLENSLLPLLRYEDRNSMAYSIESRVPFLTPALANFIFSLPEEFIIAKNGTSKAIFRQAMRGIVPDFILDRKDKIGFATPEQSWLKTLRPWVENALNSETANQIPALNLPQVKAEWQAVIDGKSTFDFRIWRWVNLIRWVEHFNVTFDD</sequence>
<dbReference type="InterPro" id="IPR029055">
    <property type="entry name" value="Ntn_hydrolases_N"/>
</dbReference>
<dbReference type="PANTHER" id="PTHR43284:SF1">
    <property type="entry name" value="ASPARAGINE SYNTHETASE"/>
    <property type="match status" value="1"/>
</dbReference>
<dbReference type="InterPro" id="IPR014729">
    <property type="entry name" value="Rossmann-like_a/b/a_fold"/>
</dbReference>
<keyword evidence="4 10" id="KW-0547">Nucleotide-binding</keyword>
<keyword evidence="7 9" id="KW-0315">Glutamine amidotransferase</keyword>
<dbReference type="PIRSF" id="PIRSF001589">
    <property type="entry name" value="Asn_synthetase_glu-h"/>
    <property type="match status" value="1"/>
</dbReference>
<keyword evidence="6 9" id="KW-0061">Asparagine biosynthesis</keyword>
<evidence type="ECO:0000256" key="8">
    <source>
        <dbReference type="ARBA" id="ARBA00048741"/>
    </source>
</evidence>
<feature type="domain" description="Glutamine amidotransferase type-2" evidence="11">
    <location>
        <begin position="2"/>
        <end position="231"/>
    </location>
</feature>
<dbReference type="InterPro" id="IPR033738">
    <property type="entry name" value="AsnB_N"/>
</dbReference>
<comment type="similarity">
    <text evidence="2">Belongs to the asparagine synthetase family.</text>
</comment>
<evidence type="ECO:0000313" key="12">
    <source>
        <dbReference type="EMBL" id="MBD2292139.1"/>
    </source>
</evidence>
<dbReference type="Pfam" id="PF13537">
    <property type="entry name" value="GATase_7"/>
    <property type="match status" value="1"/>
</dbReference>
<dbReference type="RefSeq" id="WP_190556280.1">
    <property type="nucleotide sequence ID" value="NZ_JACJQU010000001.1"/>
</dbReference>
<dbReference type="InterPro" id="IPR051786">
    <property type="entry name" value="ASN_synthetase/amidase"/>
</dbReference>
<dbReference type="GO" id="GO:0006529">
    <property type="term" value="P:asparagine biosynthetic process"/>
    <property type="evidence" value="ECO:0007669"/>
    <property type="project" value="UniProtKB-KW"/>
</dbReference>
<dbReference type="Proteomes" id="UP000662185">
    <property type="component" value="Unassembled WGS sequence"/>
</dbReference>
<keyword evidence="13" id="KW-1185">Reference proteome</keyword>
<evidence type="ECO:0000256" key="2">
    <source>
        <dbReference type="ARBA" id="ARBA00005752"/>
    </source>
</evidence>
<comment type="catalytic activity">
    <reaction evidence="8">
        <text>L-aspartate + L-glutamine + ATP + H2O = L-asparagine + L-glutamate + AMP + diphosphate + H(+)</text>
        <dbReference type="Rhea" id="RHEA:12228"/>
        <dbReference type="ChEBI" id="CHEBI:15377"/>
        <dbReference type="ChEBI" id="CHEBI:15378"/>
        <dbReference type="ChEBI" id="CHEBI:29985"/>
        <dbReference type="ChEBI" id="CHEBI:29991"/>
        <dbReference type="ChEBI" id="CHEBI:30616"/>
        <dbReference type="ChEBI" id="CHEBI:33019"/>
        <dbReference type="ChEBI" id="CHEBI:58048"/>
        <dbReference type="ChEBI" id="CHEBI:58359"/>
        <dbReference type="ChEBI" id="CHEBI:456215"/>
        <dbReference type="EC" id="6.3.5.4"/>
    </reaction>
</comment>
<reference evidence="13" key="1">
    <citation type="journal article" date="2020" name="ISME J.">
        <title>Comparative genomics reveals insights into cyanobacterial evolution and habitat adaptation.</title>
        <authorList>
            <person name="Chen M.Y."/>
            <person name="Teng W.K."/>
            <person name="Zhao L."/>
            <person name="Hu C.X."/>
            <person name="Zhou Y.K."/>
            <person name="Han B.P."/>
            <person name="Song L.R."/>
            <person name="Shu W.S."/>
        </authorList>
    </citation>
    <scope>NUCLEOTIDE SEQUENCE [LARGE SCALE GENOMIC DNA]</scope>
    <source>
        <strain evidence="13">FACHB-251</strain>
    </source>
</reference>
<comment type="caution">
    <text evidence="12">The sequence shown here is derived from an EMBL/GenBank/DDBJ whole genome shotgun (WGS) entry which is preliminary data.</text>
</comment>
<proteinExistence type="inferred from homology"/>
<evidence type="ECO:0000313" key="13">
    <source>
        <dbReference type="Proteomes" id="UP000662185"/>
    </source>
</evidence>
<dbReference type="Pfam" id="PF00733">
    <property type="entry name" value="Asn_synthase"/>
    <property type="match status" value="1"/>
</dbReference>
<protein>
    <recommendedName>
        <fullName evidence="3">asparagine synthase (glutamine-hydrolyzing)</fullName>
        <ecNumber evidence="3">6.3.5.4</ecNumber>
    </recommendedName>
</protein>
<dbReference type="PROSITE" id="PS51278">
    <property type="entry name" value="GATASE_TYPE_2"/>
    <property type="match status" value="1"/>
</dbReference>
<dbReference type="SUPFAM" id="SSF52402">
    <property type="entry name" value="Adenine nucleotide alpha hydrolases-like"/>
    <property type="match status" value="1"/>
</dbReference>
<evidence type="ECO:0000256" key="4">
    <source>
        <dbReference type="ARBA" id="ARBA00022741"/>
    </source>
</evidence>
<evidence type="ECO:0000259" key="11">
    <source>
        <dbReference type="PROSITE" id="PS51278"/>
    </source>
</evidence>
<keyword evidence="12" id="KW-0436">Ligase</keyword>
<evidence type="ECO:0000256" key="1">
    <source>
        <dbReference type="ARBA" id="ARBA00005187"/>
    </source>
</evidence>
<dbReference type="PANTHER" id="PTHR43284">
    <property type="entry name" value="ASPARAGINE SYNTHETASE (GLUTAMINE-HYDROLYZING)"/>
    <property type="match status" value="1"/>
</dbReference>
<dbReference type="CDD" id="cd01991">
    <property type="entry name" value="Asn_synthase_B_C"/>
    <property type="match status" value="1"/>
</dbReference>
<dbReference type="AlphaFoldDB" id="A0A926WDY5"/>
<dbReference type="EMBL" id="JACJQU010000001">
    <property type="protein sequence ID" value="MBD2292139.1"/>
    <property type="molecule type" value="Genomic_DNA"/>
</dbReference>
<dbReference type="GO" id="GO:0004066">
    <property type="term" value="F:asparagine synthase (glutamine-hydrolyzing) activity"/>
    <property type="evidence" value="ECO:0007669"/>
    <property type="project" value="UniProtKB-EC"/>
</dbReference>
<dbReference type="Gene3D" id="3.60.20.10">
    <property type="entry name" value="Glutamine Phosphoribosylpyrophosphate, subunit 1, domain 1"/>
    <property type="match status" value="1"/>
</dbReference>
<dbReference type="CDD" id="cd00712">
    <property type="entry name" value="AsnB"/>
    <property type="match status" value="1"/>
</dbReference>
<accession>A0A926WDY5</accession>
<comment type="pathway">
    <text evidence="1">Amino-acid biosynthesis; L-asparagine biosynthesis; L-asparagine from L-aspartate (L-Gln route): step 1/1.</text>
</comment>
<dbReference type="Gene3D" id="3.40.50.620">
    <property type="entry name" value="HUPs"/>
    <property type="match status" value="1"/>
</dbReference>
<evidence type="ECO:0000256" key="10">
    <source>
        <dbReference type="PIRSR" id="PIRSR001589-2"/>
    </source>
</evidence>
<feature type="binding site" evidence="10">
    <location>
        <position position="117"/>
    </location>
    <ligand>
        <name>L-glutamine</name>
        <dbReference type="ChEBI" id="CHEBI:58359"/>
    </ligand>
</feature>
<dbReference type="GO" id="GO:0005524">
    <property type="term" value="F:ATP binding"/>
    <property type="evidence" value="ECO:0007669"/>
    <property type="project" value="UniProtKB-KW"/>
</dbReference>
<keyword evidence="5 10" id="KW-0067">ATP-binding</keyword>
<dbReference type="InterPro" id="IPR017932">
    <property type="entry name" value="GATase_2_dom"/>
</dbReference>
<dbReference type="NCBIfam" id="TIGR01536">
    <property type="entry name" value="asn_synth_AEB"/>
    <property type="match status" value="1"/>
</dbReference>
<dbReference type="InterPro" id="IPR006426">
    <property type="entry name" value="Asn_synth_AEB"/>
</dbReference>
<evidence type="ECO:0000256" key="7">
    <source>
        <dbReference type="ARBA" id="ARBA00022962"/>
    </source>
</evidence>
<gene>
    <name evidence="12" type="primary">asnB</name>
    <name evidence="12" type="ORF">H6G06_01255</name>
</gene>
<dbReference type="GO" id="GO:0005829">
    <property type="term" value="C:cytosol"/>
    <property type="evidence" value="ECO:0007669"/>
    <property type="project" value="TreeGrafter"/>
</dbReference>
<dbReference type="SUPFAM" id="SSF56235">
    <property type="entry name" value="N-terminal nucleophile aminohydrolases (Ntn hydrolases)"/>
    <property type="match status" value="1"/>
</dbReference>
<keyword evidence="9" id="KW-0028">Amino-acid biosynthesis</keyword>
<organism evidence="12 13">
    <name type="scientific">Anabaena sphaerica FACHB-251</name>
    <dbReference type="NCBI Taxonomy" id="2692883"/>
    <lineage>
        <taxon>Bacteria</taxon>
        <taxon>Bacillati</taxon>
        <taxon>Cyanobacteriota</taxon>
        <taxon>Cyanophyceae</taxon>
        <taxon>Nostocales</taxon>
        <taxon>Nostocaceae</taxon>
        <taxon>Anabaena</taxon>
    </lineage>
</organism>
<name>A0A926WDY5_9NOST</name>
<evidence type="ECO:0000256" key="6">
    <source>
        <dbReference type="ARBA" id="ARBA00022888"/>
    </source>
</evidence>
<feature type="active site" description="For GATase activity" evidence="9">
    <location>
        <position position="2"/>
    </location>
</feature>
<evidence type="ECO:0000256" key="5">
    <source>
        <dbReference type="ARBA" id="ARBA00022840"/>
    </source>
</evidence>